<protein>
    <submittedName>
        <fullName evidence="1">Uncharacterized protein</fullName>
    </submittedName>
</protein>
<evidence type="ECO:0000313" key="2">
    <source>
        <dbReference type="Proteomes" id="UP001233999"/>
    </source>
</evidence>
<keyword evidence="2" id="KW-1185">Reference proteome</keyword>
<name>A0AAD7ZC38_DIPPU</name>
<comment type="caution">
    <text evidence="1">The sequence shown here is derived from an EMBL/GenBank/DDBJ whole genome shotgun (WGS) entry which is preliminary data.</text>
</comment>
<gene>
    <name evidence="1" type="ORF">L9F63_005843</name>
</gene>
<dbReference type="AlphaFoldDB" id="A0AAD7ZC38"/>
<organism evidence="1 2">
    <name type="scientific">Diploptera punctata</name>
    <name type="common">Pacific beetle cockroach</name>
    <dbReference type="NCBI Taxonomy" id="6984"/>
    <lineage>
        <taxon>Eukaryota</taxon>
        <taxon>Metazoa</taxon>
        <taxon>Ecdysozoa</taxon>
        <taxon>Arthropoda</taxon>
        <taxon>Hexapoda</taxon>
        <taxon>Insecta</taxon>
        <taxon>Pterygota</taxon>
        <taxon>Neoptera</taxon>
        <taxon>Polyneoptera</taxon>
        <taxon>Dictyoptera</taxon>
        <taxon>Blattodea</taxon>
        <taxon>Blaberoidea</taxon>
        <taxon>Blaberidae</taxon>
        <taxon>Diplopterinae</taxon>
        <taxon>Diploptera</taxon>
    </lineage>
</organism>
<feature type="non-terminal residue" evidence="1">
    <location>
        <position position="85"/>
    </location>
</feature>
<sequence length="85" mass="9776">CQAAFSRGFNRLSKCSSANASLTLRNFHFRDMRLTRFQPLSLEVKTSACCLDSYCLHIQKRNEMQINSMTLHIISLNTARIKSLH</sequence>
<accession>A0AAD7ZC38</accession>
<reference evidence="1" key="2">
    <citation type="submission" date="2023-05" db="EMBL/GenBank/DDBJ databases">
        <authorList>
            <person name="Fouks B."/>
        </authorList>
    </citation>
    <scope>NUCLEOTIDE SEQUENCE</scope>
    <source>
        <strain evidence="1">Stay&amp;Tobe</strain>
        <tissue evidence="1">Testes</tissue>
    </source>
</reference>
<proteinExistence type="predicted"/>
<dbReference type="EMBL" id="JASPKZ010009353">
    <property type="protein sequence ID" value="KAJ9577576.1"/>
    <property type="molecule type" value="Genomic_DNA"/>
</dbReference>
<evidence type="ECO:0000313" key="1">
    <source>
        <dbReference type="EMBL" id="KAJ9577576.1"/>
    </source>
</evidence>
<feature type="non-terminal residue" evidence="1">
    <location>
        <position position="1"/>
    </location>
</feature>
<dbReference type="Proteomes" id="UP001233999">
    <property type="component" value="Unassembled WGS sequence"/>
</dbReference>
<reference evidence="1" key="1">
    <citation type="journal article" date="2023" name="IScience">
        <title>Live-bearing cockroach genome reveals convergent evolutionary mechanisms linked to viviparity in insects and beyond.</title>
        <authorList>
            <person name="Fouks B."/>
            <person name="Harrison M.C."/>
            <person name="Mikhailova A.A."/>
            <person name="Marchal E."/>
            <person name="English S."/>
            <person name="Carruthers M."/>
            <person name="Jennings E.C."/>
            <person name="Chiamaka E.L."/>
            <person name="Frigard R.A."/>
            <person name="Pippel M."/>
            <person name="Attardo G.M."/>
            <person name="Benoit J.B."/>
            <person name="Bornberg-Bauer E."/>
            <person name="Tobe S.S."/>
        </authorList>
    </citation>
    <scope>NUCLEOTIDE SEQUENCE</scope>
    <source>
        <strain evidence="1">Stay&amp;Tobe</strain>
    </source>
</reference>